<feature type="region of interest" description="Disordered" evidence="1">
    <location>
        <begin position="1"/>
        <end position="35"/>
    </location>
</feature>
<evidence type="ECO:0000313" key="2">
    <source>
        <dbReference type="EMBL" id="MFC7386623.1"/>
    </source>
</evidence>
<evidence type="ECO:0000313" key="3">
    <source>
        <dbReference type="Proteomes" id="UP001596496"/>
    </source>
</evidence>
<name>A0ABW2PAJ5_9ACTN</name>
<dbReference type="RefSeq" id="WP_380830346.1">
    <property type="nucleotide sequence ID" value="NZ_JBHTCG010000028.1"/>
</dbReference>
<dbReference type="EMBL" id="JBHTCG010000028">
    <property type="protein sequence ID" value="MFC7386623.1"/>
    <property type="molecule type" value="Genomic_DNA"/>
</dbReference>
<accession>A0ABW2PAJ5</accession>
<comment type="caution">
    <text evidence="2">The sequence shown here is derived from an EMBL/GenBank/DDBJ whole genome shotgun (WGS) entry which is preliminary data.</text>
</comment>
<keyword evidence="3" id="KW-1185">Reference proteome</keyword>
<dbReference type="Proteomes" id="UP001596496">
    <property type="component" value="Unassembled WGS sequence"/>
</dbReference>
<feature type="compositionally biased region" description="Basic and acidic residues" evidence="1">
    <location>
        <begin position="14"/>
        <end position="24"/>
    </location>
</feature>
<proteinExistence type="predicted"/>
<gene>
    <name evidence="2" type="ORF">ACFQSB_30755</name>
</gene>
<sequence>MHHFHCYSWTGQGDDQRREGERRPTSPAWSGSPLPPMRTCDWLLKPLTRAAASPQRVEHALSWLAERYQEVVPTFLYPDCEAEVGLDFRLTIARESLVGGVDVQWGFWLQAGRFATAGVVCCSPNRHAAHPCPARR</sequence>
<reference evidence="3" key="1">
    <citation type="journal article" date="2019" name="Int. J. Syst. Evol. Microbiol.">
        <title>The Global Catalogue of Microorganisms (GCM) 10K type strain sequencing project: providing services to taxonomists for standard genome sequencing and annotation.</title>
        <authorList>
            <consortium name="The Broad Institute Genomics Platform"/>
            <consortium name="The Broad Institute Genome Sequencing Center for Infectious Disease"/>
            <person name="Wu L."/>
            <person name="Ma J."/>
        </authorList>
    </citation>
    <scope>NUCLEOTIDE SEQUENCE [LARGE SCALE GENOMIC DNA]</scope>
    <source>
        <strain evidence="3">CECT 7649</strain>
    </source>
</reference>
<organism evidence="2 3">
    <name type="scientific">Sphaerisporangium rhizosphaerae</name>
    <dbReference type="NCBI Taxonomy" id="2269375"/>
    <lineage>
        <taxon>Bacteria</taxon>
        <taxon>Bacillati</taxon>
        <taxon>Actinomycetota</taxon>
        <taxon>Actinomycetes</taxon>
        <taxon>Streptosporangiales</taxon>
        <taxon>Streptosporangiaceae</taxon>
        <taxon>Sphaerisporangium</taxon>
    </lineage>
</organism>
<evidence type="ECO:0000256" key="1">
    <source>
        <dbReference type="SAM" id="MobiDB-lite"/>
    </source>
</evidence>
<protein>
    <submittedName>
        <fullName evidence="2">Uncharacterized protein</fullName>
    </submittedName>
</protein>